<accession>A0AC61QXE0</accession>
<reference evidence="1" key="1">
    <citation type="submission" date="2019-04" db="EMBL/GenBank/DDBJ databases">
        <title>Microbes associate with the intestines of laboratory mice.</title>
        <authorList>
            <person name="Navarre W."/>
            <person name="Wong E."/>
            <person name="Huang K."/>
            <person name="Tropini C."/>
            <person name="Ng K."/>
            <person name="Yu B."/>
        </authorList>
    </citation>
    <scope>NUCLEOTIDE SEQUENCE</scope>
    <source>
        <strain evidence="1">NM72_1-8</strain>
    </source>
</reference>
<evidence type="ECO:0000313" key="1">
    <source>
        <dbReference type="EMBL" id="TGX97778.1"/>
    </source>
</evidence>
<dbReference type="EMBL" id="SRZB01000026">
    <property type="protein sequence ID" value="TGX97778.1"/>
    <property type="molecule type" value="Genomic_DNA"/>
</dbReference>
<sequence>MERFYNYRNMSLEQRKFALNSLSSIGFFPAYGSIKTMRRIMDKAFGEKMPQFYFVFREKELIGYMFLIGNDKMFRAFPWLAIDNLDELPMKIVEPLMDIAIKAWNNEDGNIINADGSITEKSLIAQSYKQRLENYRHGTGRRSENECR</sequence>
<protein>
    <submittedName>
        <fullName evidence="1">Uncharacterized protein</fullName>
    </submittedName>
</protein>
<comment type="caution">
    <text evidence="1">The sequence shown here is derived from an EMBL/GenBank/DDBJ whole genome shotgun (WGS) entry which is preliminary data.</text>
</comment>
<gene>
    <name evidence="1" type="ORF">E5357_11170</name>
</gene>
<evidence type="ECO:0000313" key="2">
    <source>
        <dbReference type="Proteomes" id="UP000307720"/>
    </source>
</evidence>
<dbReference type="Proteomes" id="UP000307720">
    <property type="component" value="Unassembled WGS sequence"/>
</dbReference>
<name>A0AC61QXE0_9FIRM</name>
<keyword evidence="2" id="KW-1185">Reference proteome</keyword>
<organism evidence="1 2">
    <name type="scientific">Hominisplanchenecus murintestinalis</name>
    <dbReference type="NCBI Taxonomy" id="2941517"/>
    <lineage>
        <taxon>Bacteria</taxon>
        <taxon>Bacillati</taxon>
        <taxon>Bacillota</taxon>
        <taxon>Clostridia</taxon>
        <taxon>Lachnospirales</taxon>
        <taxon>Lachnospiraceae</taxon>
        <taxon>Hominisplanchenecus</taxon>
    </lineage>
</organism>
<proteinExistence type="predicted"/>